<dbReference type="EMBL" id="JBHTCM010000010">
    <property type="protein sequence ID" value="MFC7333431.1"/>
    <property type="molecule type" value="Genomic_DNA"/>
</dbReference>
<accession>A0ABW2KVS1</accession>
<dbReference type="SUPFAM" id="SSF52402">
    <property type="entry name" value="Adenine nucleotide alpha hydrolases-like"/>
    <property type="match status" value="2"/>
</dbReference>
<gene>
    <name evidence="3" type="ORF">ACFQPS_09675</name>
</gene>
<dbReference type="InterPro" id="IPR006015">
    <property type="entry name" value="Universal_stress_UspA"/>
</dbReference>
<organism evidence="3 4">
    <name type="scientific">Rhodocista pekingensis</name>
    <dbReference type="NCBI Taxonomy" id="201185"/>
    <lineage>
        <taxon>Bacteria</taxon>
        <taxon>Pseudomonadati</taxon>
        <taxon>Pseudomonadota</taxon>
        <taxon>Alphaproteobacteria</taxon>
        <taxon>Rhodospirillales</taxon>
        <taxon>Azospirillaceae</taxon>
        <taxon>Rhodocista</taxon>
    </lineage>
</organism>
<dbReference type="Gene3D" id="3.40.50.12370">
    <property type="match status" value="1"/>
</dbReference>
<dbReference type="PRINTS" id="PR01438">
    <property type="entry name" value="UNVRSLSTRESS"/>
</dbReference>
<dbReference type="Proteomes" id="UP001596456">
    <property type="component" value="Unassembled WGS sequence"/>
</dbReference>
<protein>
    <submittedName>
        <fullName evidence="3">Universal stress protein</fullName>
    </submittedName>
</protein>
<keyword evidence="4" id="KW-1185">Reference proteome</keyword>
<comment type="caution">
    <text evidence="3">The sequence shown here is derived from an EMBL/GenBank/DDBJ whole genome shotgun (WGS) entry which is preliminary data.</text>
</comment>
<comment type="similarity">
    <text evidence="1">Belongs to the universal stress protein A family.</text>
</comment>
<dbReference type="PANTHER" id="PTHR46268:SF15">
    <property type="entry name" value="UNIVERSAL STRESS PROTEIN HP_0031"/>
    <property type="match status" value="1"/>
</dbReference>
<sequence>MAFKKILCVLCGCGGDEAAVASAFSVARRFEAHVQGLFVSGDPRDAVPMLGEGVSGSLVQQVMDIARKEGAEHATHARACFEAGRVAAGAVPAADGPGPGGVTASWTEQVGRPEDTVIAFARVSDLVVFPHITTTEESQGILMFEAALMAGGKPILVAPPTAPHSIGSHPAVAWNGSIEAARTVGLSMTLLAAADDVHILTAGTGKTATAHADRLAALLAWHGIHSAPYAVTVGHEPVGAALLRSAAEVGSDLLVMGGYGHSRLREMILGGVTRHVLNQATIPVLMGH</sequence>
<name>A0ABW2KVS1_9PROT</name>
<evidence type="ECO:0000259" key="2">
    <source>
        <dbReference type="Pfam" id="PF00582"/>
    </source>
</evidence>
<dbReference type="Pfam" id="PF00582">
    <property type="entry name" value="Usp"/>
    <property type="match status" value="1"/>
</dbReference>
<dbReference type="RefSeq" id="WP_377358503.1">
    <property type="nucleotide sequence ID" value="NZ_JBHTCM010000010.1"/>
</dbReference>
<evidence type="ECO:0000313" key="4">
    <source>
        <dbReference type="Proteomes" id="UP001596456"/>
    </source>
</evidence>
<dbReference type="PANTHER" id="PTHR46268">
    <property type="entry name" value="STRESS RESPONSE PROTEIN NHAX"/>
    <property type="match status" value="1"/>
</dbReference>
<reference evidence="4" key="1">
    <citation type="journal article" date="2019" name="Int. J. Syst. Evol. Microbiol.">
        <title>The Global Catalogue of Microorganisms (GCM) 10K type strain sequencing project: providing services to taxonomists for standard genome sequencing and annotation.</title>
        <authorList>
            <consortium name="The Broad Institute Genomics Platform"/>
            <consortium name="The Broad Institute Genome Sequencing Center for Infectious Disease"/>
            <person name="Wu L."/>
            <person name="Ma J."/>
        </authorList>
    </citation>
    <scope>NUCLEOTIDE SEQUENCE [LARGE SCALE GENOMIC DNA]</scope>
    <source>
        <strain evidence="4">CGMCC 1.16275</strain>
    </source>
</reference>
<proteinExistence type="inferred from homology"/>
<dbReference type="CDD" id="cd00293">
    <property type="entry name" value="USP-like"/>
    <property type="match status" value="1"/>
</dbReference>
<evidence type="ECO:0000256" key="1">
    <source>
        <dbReference type="ARBA" id="ARBA00008791"/>
    </source>
</evidence>
<feature type="domain" description="UspA" evidence="2">
    <location>
        <begin position="218"/>
        <end position="286"/>
    </location>
</feature>
<dbReference type="InterPro" id="IPR006016">
    <property type="entry name" value="UspA"/>
</dbReference>
<evidence type="ECO:0000313" key="3">
    <source>
        <dbReference type="EMBL" id="MFC7333431.1"/>
    </source>
</evidence>